<proteinExistence type="predicted"/>
<dbReference type="AlphaFoldDB" id="A0AAE0JSU0"/>
<dbReference type="InterPro" id="IPR010730">
    <property type="entry name" value="HET"/>
</dbReference>
<protein>
    <submittedName>
        <fullName evidence="2">Heterokaryon incompatibility protein-domain-containing protein</fullName>
    </submittedName>
</protein>
<sequence>MRLLETGTLELKAFLGDVPPYAILSHTWEDEEVTLQDMMGPRGHASKLKGFAKLVNSAKLAQQQGYGYIWIDTCCIDKTSSADLSEAINSMFQWYRGAGVCYAYLADADADVNLHDSSQWASQHFWNCRWFTRGWTLQELIAPANVIFLARDWTTLGTTESLAGPIEVKTGIPRRVLNGKETLSSISVASKMAWASRRVTTRPEDLAYCLMGLFDVNMPLLYGEGEQKAFLRLQSEFLKISDDETILAWRAEKSEAASKPYWGLLATSPRPFRGSHNIDRPQFKARINLHPIDVTNRGIRIPMRLAPFPGDRSQSVFLAILQCHNRYEGLGCIYATLLQRVSGLEEQYARVCPDLLLEIRDNHFSVPCGSLTAAHRAYVAGTNNNDSLTWDNLTEKAWIAVEAHYMNMDEQLIFVGPVPRASEPIAGMFIYPSVLRRVSPKGWLELVGFDATWSRSDNQDRPSQEVYMVVFDEIDDDDNLRAASLDVTKLERRIVLGCFLVNFHFRTKIAILRDIASFIVVGLEPLPQNPFGTAPAYTRPWFSFANGTDLDDVRKRFNDPEILPDISQTLELPERLCLTVEFSFGSHLSSIFHKMELVIKNYPRV</sequence>
<evidence type="ECO:0000313" key="2">
    <source>
        <dbReference type="EMBL" id="KAK3361098.1"/>
    </source>
</evidence>
<accession>A0AAE0JSU0</accession>
<gene>
    <name evidence="2" type="ORF">B0T24DRAFT_114229</name>
</gene>
<keyword evidence="3" id="KW-1185">Reference proteome</keyword>
<evidence type="ECO:0000313" key="3">
    <source>
        <dbReference type="Proteomes" id="UP001287356"/>
    </source>
</evidence>
<feature type="domain" description="Heterokaryon incompatibility" evidence="1">
    <location>
        <begin position="21"/>
        <end position="117"/>
    </location>
</feature>
<dbReference type="Proteomes" id="UP001287356">
    <property type="component" value="Unassembled WGS sequence"/>
</dbReference>
<dbReference type="PANTHER" id="PTHR10622">
    <property type="entry name" value="HET DOMAIN-CONTAINING PROTEIN"/>
    <property type="match status" value="1"/>
</dbReference>
<dbReference type="Pfam" id="PF06985">
    <property type="entry name" value="HET"/>
    <property type="match status" value="1"/>
</dbReference>
<comment type="caution">
    <text evidence="2">The sequence shown here is derived from an EMBL/GenBank/DDBJ whole genome shotgun (WGS) entry which is preliminary data.</text>
</comment>
<evidence type="ECO:0000259" key="1">
    <source>
        <dbReference type="Pfam" id="PF06985"/>
    </source>
</evidence>
<name>A0AAE0JSU0_9PEZI</name>
<reference evidence="2" key="2">
    <citation type="submission" date="2023-06" db="EMBL/GenBank/DDBJ databases">
        <authorList>
            <consortium name="Lawrence Berkeley National Laboratory"/>
            <person name="Haridas S."/>
            <person name="Hensen N."/>
            <person name="Bonometti L."/>
            <person name="Westerberg I."/>
            <person name="Brannstrom I.O."/>
            <person name="Guillou S."/>
            <person name="Cros-Aarteil S."/>
            <person name="Calhoun S."/>
            <person name="Kuo A."/>
            <person name="Mondo S."/>
            <person name="Pangilinan J."/>
            <person name="Riley R."/>
            <person name="Labutti K."/>
            <person name="Andreopoulos B."/>
            <person name="Lipzen A."/>
            <person name="Chen C."/>
            <person name="Yanf M."/>
            <person name="Daum C."/>
            <person name="Ng V."/>
            <person name="Clum A."/>
            <person name="Steindorff A."/>
            <person name="Ohm R."/>
            <person name="Martin F."/>
            <person name="Silar P."/>
            <person name="Natvig D."/>
            <person name="Lalanne C."/>
            <person name="Gautier V."/>
            <person name="Ament-Velasquez S.L."/>
            <person name="Kruys A."/>
            <person name="Hutchinson M.I."/>
            <person name="Powell A.J."/>
            <person name="Barry K."/>
            <person name="Miller A.N."/>
            <person name="Grigoriev I.V."/>
            <person name="Debuchy R."/>
            <person name="Gladieux P."/>
            <person name="Thoren M.H."/>
            <person name="Johannesson H."/>
        </authorList>
    </citation>
    <scope>NUCLEOTIDE SEQUENCE</scope>
    <source>
        <strain evidence="2">CBS 958.72</strain>
    </source>
</reference>
<dbReference type="PANTHER" id="PTHR10622:SF10">
    <property type="entry name" value="HET DOMAIN-CONTAINING PROTEIN"/>
    <property type="match status" value="1"/>
</dbReference>
<organism evidence="2 3">
    <name type="scientific">Lasiosphaeria ovina</name>
    <dbReference type="NCBI Taxonomy" id="92902"/>
    <lineage>
        <taxon>Eukaryota</taxon>
        <taxon>Fungi</taxon>
        <taxon>Dikarya</taxon>
        <taxon>Ascomycota</taxon>
        <taxon>Pezizomycotina</taxon>
        <taxon>Sordariomycetes</taxon>
        <taxon>Sordariomycetidae</taxon>
        <taxon>Sordariales</taxon>
        <taxon>Lasiosphaeriaceae</taxon>
        <taxon>Lasiosphaeria</taxon>
    </lineage>
</organism>
<reference evidence="2" key="1">
    <citation type="journal article" date="2023" name="Mol. Phylogenet. Evol.">
        <title>Genome-scale phylogeny and comparative genomics of the fungal order Sordariales.</title>
        <authorList>
            <person name="Hensen N."/>
            <person name="Bonometti L."/>
            <person name="Westerberg I."/>
            <person name="Brannstrom I.O."/>
            <person name="Guillou S."/>
            <person name="Cros-Aarteil S."/>
            <person name="Calhoun S."/>
            <person name="Haridas S."/>
            <person name="Kuo A."/>
            <person name="Mondo S."/>
            <person name="Pangilinan J."/>
            <person name="Riley R."/>
            <person name="LaButti K."/>
            <person name="Andreopoulos B."/>
            <person name="Lipzen A."/>
            <person name="Chen C."/>
            <person name="Yan M."/>
            <person name="Daum C."/>
            <person name="Ng V."/>
            <person name="Clum A."/>
            <person name="Steindorff A."/>
            <person name="Ohm R.A."/>
            <person name="Martin F."/>
            <person name="Silar P."/>
            <person name="Natvig D.O."/>
            <person name="Lalanne C."/>
            <person name="Gautier V."/>
            <person name="Ament-Velasquez S.L."/>
            <person name="Kruys A."/>
            <person name="Hutchinson M.I."/>
            <person name="Powell A.J."/>
            <person name="Barry K."/>
            <person name="Miller A.N."/>
            <person name="Grigoriev I.V."/>
            <person name="Debuchy R."/>
            <person name="Gladieux P."/>
            <person name="Hiltunen Thoren M."/>
            <person name="Johannesson H."/>
        </authorList>
    </citation>
    <scope>NUCLEOTIDE SEQUENCE</scope>
    <source>
        <strain evidence="2">CBS 958.72</strain>
    </source>
</reference>
<dbReference type="EMBL" id="JAULSN010000012">
    <property type="protein sequence ID" value="KAK3361098.1"/>
    <property type="molecule type" value="Genomic_DNA"/>
</dbReference>